<dbReference type="GO" id="GO:0006897">
    <property type="term" value="P:endocytosis"/>
    <property type="evidence" value="ECO:0007669"/>
    <property type="project" value="TreeGrafter"/>
</dbReference>
<keyword evidence="4 7" id="KW-0518">Myosin</keyword>
<dbReference type="PROSITE" id="PS00675">
    <property type="entry name" value="SIGMA54_INTERACT_1"/>
    <property type="match status" value="1"/>
</dbReference>
<evidence type="ECO:0000256" key="1">
    <source>
        <dbReference type="ARBA" id="ARBA00008314"/>
    </source>
</evidence>
<feature type="domain" description="TH1" evidence="10">
    <location>
        <begin position="981"/>
        <end position="1166"/>
    </location>
</feature>
<dbReference type="Pfam" id="PF06017">
    <property type="entry name" value="Myosin_TH1"/>
    <property type="match status" value="1"/>
</dbReference>
<comment type="caution">
    <text evidence="11">The sequence shown here is derived from an EMBL/GenBank/DDBJ whole genome shotgun (WGS) entry which is preliminary data.</text>
</comment>
<name>A0A1D1UGM5_RAMVA</name>
<evidence type="ECO:0000313" key="12">
    <source>
        <dbReference type="Proteomes" id="UP000186922"/>
    </source>
</evidence>
<keyword evidence="6 7" id="KW-0009">Actin-binding</keyword>
<evidence type="ECO:0000259" key="10">
    <source>
        <dbReference type="PROSITE" id="PS51757"/>
    </source>
</evidence>
<dbReference type="Proteomes" id="UP000186922">
    <property type="component" value="Unassembled WGS sequence"/>
</dbReference>
<dbReference type="SMART" id="SM00242">
    <property type="entry name" value="MYSc"/>
    <property type="match status" value="1"/>
</dbReference>
<dbReference type="PANTHER" id="PTHR13140:SF802">
    <property type="entry name" value="UNCONVENTIONAL MYOSIN-IB ISOFORM X1"/>
    <property type="match status" value="1"/>
</dbReference>
<dbReference type="InterPro" id="IPR001609">
    <property type="entry name" value="Myosin_head_motor_dom-like"/>
</dbReference>
<sequence>MSTIMTDGLHIPSTTTAAHHSSTPEADVGVSDLLFLEPLTEQSFIDNLRRRFHADKIYTAMGTLLLSINPFRPLPSLYDEQTLRLYKNQRVTDLPPHIFGAATAAYRDLIDHGTDQVLILSGESGAGKTEIAKLIIDVITSMRILSREGEQVGARLTLSDLVLRAFGNAKTASNENASRFGKYVDIALNSHGEVVGANLTTYQLDRSRVVIQGPSERNFHIFYQLLAGADAILLKSLKLQRNVEKYTLLRCGGAYRCEGIDEKREFMTTRDAMDGLNFSATECHLVFQVLAVVLKLGNLQFLPQTNVDGTESCTVLNDHEIDEVCELLEYPDPTRFHVVLTNGIIPEKNEPTENALSAAEASWLRDQLCKALYNRLFTWIVSRLNRCLSYSSSNSRSFLGVLDLYGFERFEQNGFEQFLINYTAEKLHVVTYNMIMSYEQEEYIREGLSWTRVGHASSPEVCDVMEKNHGLLFALDEASQYPSSSPLPEKVDERLIEQLCSTNLGTEAITLPKKTSTNNVPMDRFTIKHFAGDVTYSVTGFVEKNIDGVNRALAELMFSCRHALVKELFPDGNPARTNTKRPATLANHLKVALTSLISNISTKNAVQFKCIKPNDRKQAGYFDEAKIKQQVKYMGLLDQAEVRRAGFAFRQSYENFLKHYKMLSHLTWPTWDADAKEGVRLLLMSLELKPIEYAFGRTKIFIKFSETVCRLDDLRRMKLDEIATTIQKTFRAFRARKSASTSQSAQSSSQSSKESGRPPERMSKLLLRSLYNDQHSSISSSMDSSHSAPYAPYCNNVIYQPPTTSTASPPVTDSPSVSQPRDAAVSAVTVASVTRSVASPPIFRPQVPPKPRCVSVMSQSHSNIPTLQRPLPTPPIRRAMTMSNCVDRALDQDEAARKITEFFKNYIRYKFLSYLVRHLPSMSPIDQRWPASPSWLLQANMLLKQVHHRWRCWHFRKRFDQISISRMREKVAASSIFLGKKITYAKTVPHPFRGDYVRLRQNVKWKKLSSDTNDQYVVFADIMPKINRASGRPSYVLAVVSTKAFLVIDQRTMIIKYRIQANDIARISVSPYQDDIVVVHLKPGELFKRKGDFMFQSAHVIEMVTKLCLVVQNTTGKPPEVVIAAEFPVHFGSHVVLVHFKADSQGPLEFLSDVTPPGSVKISRRTNRMEVSMNPSEKSST</sequence>
<feature type="binding site" evidence="7">
    <location>
        <begin position="122"/>
        <end position="129"/>
    </location>
    <ligand>
        <name>ATP</name>
        <dbReference type="ChEBI" id="CHEBI:30616"/>
    </ligand>
</feature>
<keyword evidence="5 7" id="KW-0505">Motor protein</keyword>
<reference evidence="11 12" key="1">
    <citation type="journal article" date="2016" name="Nat. Commun.">
        <title>Extremotolerant tardigrade genome and improved radiotolerance of human cultured cells by tardigrade-unique protein.</title>
        <authorList>
            <person name="Hashimoto T."/>
            <person name="Horikawa D.D."/>
            <person name="Saito Y."/>
            <person name="Kuwahara H."/>
            <person name="Kozuka-Hata H."/>
            <person name="Shin-I T."/>
            <person name="Minakuchi Y."/>
            <person name="Ohishi K."/>
            <person name="Motoyama A."/>
            <person name="Aizu T."/>
            <person name="Enomoto A."/>
            <person name="Kondo K."/>
            <person name="Tanaka S."/>
            <person name="Hara Y."/>
            <person name="Koshikawa S."/>
            <person name="Sagara H."/>
            <person name="Miura T."/>
            <person name="Yokobori S."/>
            <person name="Miyagawa K."/>
            <person name="Suzuki Y."/>
            <person name="Kubo T."/>
            <person name="Oyama M."/>
            <person name="Kohara Y."/>
            <person name="Fujiyama A."/>
            <person name="Arakawa K."/>
            <person name="Katayama T."/>
            <person name="Toyoda A."/>
            <person name="Kunieda T."/>
        </authorList>
    </citation>
    <scope>NUCLEOTIDE SEQUENCE [LARGE SCALE GENOMIC DNA]</scope>
    <source>
        <strain evidence="11 12">YOKOZUNA-1</strain>
    </source>
</reference>
<dbReference type="FunFam" id="1.10.10.820:FF:000001">
    <property type="entry name" value="Myosin heavy chain"/>
    <property type="match status" value="1"/>
</dbReference>
<keyword evidence="3 7" id="KW-0067">ATP-binding</keyword>
<dbReference type="PROSITE" id="PS50096">
    <property type="entry name" value="IQ"/>
    <property type="match status" value="1"/>
</dbReference>
<dbReference type="GO" id="GO:0030048">
    <property type="term" value="P:actin filament-based movement"/>
    <property type="evidence" value="ECO:0007669"/>
    <property type="project" value="TreeGrafter"/>
</dbReference>
<keyword evidence="12" id="KW-1185">Reference proteome</keyword>
<evidence type="ECO:0000256" key="7">
    <source>
        <dbReference type="PROSITE-ProRule" id="PRU00782"/>
    </source>
</evidence>
<evidence type="ECO:0000256" key="8">
    <source>
        <dbReference type="SAM" id="MobiDB-lite"/>
    </source>
</evidence>
<dbReference type="AlphaFoldDB" id="A0A1D1UGM5"/>
<dbReference type="SUPFAM" id="SSF52540">
    <property type="entry name" value="P-loop containing nucleoside triphosphate hydrolases"/>
    <property type="match status" value="1"/>
</dbReference>
<dbReference type="GO" id="GO:0000146">
    <property type="term" value="F:microfilament motor activity"/>
    <property type="evidence" value="ECO:0007669"/>
    <property type="project" value="TreeGrafter"/>
</dbReference>
<feature type="region of interest" description="Disordered" evidence="8">
    <location>
        <begin position="804"/>
        <end position="823"/>
    </location>
</feature>
<evidence type="ECO:0000256" key="4">
    <source>
        <dbReference type="ARBA" id="ARBA00023123"/>
    </source>
</evidence>
<dbReference type="InterPro" id="IPR036961">
    <property type="entry name" value="Kinesin_motor_dom_sf"/>
</dbReference>
<dbReference type="GO" id="GO:0005737">
    <property type="term" value="C:cytoplasm"/>
    <property type="evidence" value="ECO:0007669"/>
    <property type="project" value="TreeGrafter"/>
</dbReference>
<evidence type="ECO:0000256" key="6">
    <source>
        <dbReference type="ARBA" id="ARBA00023203"/>
    </source>
</evidence>
<keyword evidence="2 7" id="KW-0547">Nucleotide-binding</keyword>
<evidence type="ECO:0000256" key="3">
    <source>
        <dbReference type="ARBA" id="ARBA00022840"/>
    </source>
</evidence>
<dbReference type="GO" id="GO:0005886">
    <property type="term" value="C:plasma membrane"/>
    <property type="evidence" value="ECO:0007669"/>
    <property type="project" value="TreeGrafter"/>
</dbReference>
<dbReference type="Gene3D" id="1.20.58.530">
    <property type="match status" value="1"/>
</dbReference>
<dbReference type="STRING" id="947166.A0A1D1UGM5"/>
<dbReference type="OrthoDB" id="10055605at2759"/>
<evidence type="ECO:0008006" key="13">
    <source>
        <dbReference type="Google" id="ProtNLM"/>
    </source>
</evidence>
<dbReference type="GO" id="GO:0016459">
    <property type="term" value="C:myosin complex"/>
    <property type="evidence" value="ECO:0007669"/>
    <property type="project" value="UniProtKB-KW"/>
</dbReference>
<dbReference type="GO" id="GO:0007015">
    <property type="term" value="P:actin filament organization"/>
    <property type="evidence" value="ECO:0007669"/>
    <property type="project" value="TreeGrafter"/>
</dbReference>
<evidence type="ECO:0000256" key="2">
    <source>
        <dbReference type="ARBA" id="ARBA00022741"/>
    </source>
</evidence>
<dbReference type="EMBL" id="BDGG01000001">
    <property type="protein sequence ID" value="GAU88919.1"/>
    <property type="molecule type" value="Genomic_DNA"/>
</dbReference>
<protein>
    <recommendedName>
        <fullName evidence="13">Myosin motor domain-containing protein</fullName>
    </recommendedName>
</protein>
<dbReference type="Gene3D" id="1.10.10.820">
    <property type="match status" value="1"/>
</dbReference>
<feature type="region of interest" description="Disordered" evidence="8">
    <location>
        <begin position="737"/>
        <end position="760"/>
    </location>
</feature>
<organism evidence="11 12">
    <name type="scientific">Ramazzottius varieornatus</name>
    <name type="common">Water bear</name>
    <name type="synonym">Tardigrade</name>
    <dbReference type="NCBI Taxonomy" id="947166"/>
    <lineage>
        <taxon>Eukaryota</taxon>
        <taxon>Metazoa</taxon>
        <taxon>Ecdysozoa</taxon>
        <taxon>Tardigrada</taxon>
        <taxon>Eutardigrada</taxon>
        <taxon>Parachela</taxon>
        <taxon>Hypsibioidea</taxon>
        <taxon>Ramazzottiidae</taxon>
        <taxon>Ramazzottius</taxon>
    </lineage>
</organism>
<evidence type="ECO:0000256" key="5">
    <source>
        <dbReference type="ARBA" id="ARBA00023175"/>
    </source>
</evidence>
<feature type="region of interest" description="Actin-binding" evidence="7">
    <location>
        <begin position="593"/>
        <end position="615"/>
    </location>
</feature>
<dbReference type="PANTHER" id="PTHR13140">
    <property type="entry name" value="MYOSIN"/>
    <property type="match status" value="1"/>
</dbReference>
<comment type="similarity">
    <text evidence="1 7">Belongs to the TRAFAC class myosin-kinesin ATPase superfamily. Myosin family.</text>
</comment>
<accession>A0A1D1UGM5</accession>
<dbReference type="PROSITE" id="PS51757">
    <property type="entry name" value="TH1"/>
    <property type="match status" value="1"/>
</dbReference>
<dbReference type="InterPro" id="IPR027417">
    <property type="entry name" value="P-loop_NTPase"/>
</dbReference>
<evidence type="ECO:0000313" key="11">
    <source>
        <dbReference type="EMBL" id="GAU88919.1"/>
    </source>
</evidence>
<proteinExistence type="inferred from homology"/>
<dbReference type="GO" id="GO:0051015">
    <property type="term" value="F:actin filament binding"/>
    <property type="evidence" value="ECO:0007669"/>
    <property type="project" value="TreeGrafter"/>
</dbReference>
<dbReference type="InterPro" id="IPR010926">
    <property type="entry name" value="Myosin_TH1"/>
</dbReference>
<dbReference type="GO" id="GO:0005524">
    <property type="term" value="F:ATP binding"/>
    <property type="evidence" value="ECO:0007669"/>
    <property type="project" value="UniProtKB-UniRule"/>
</dbReference>
<evidence type="ECO:0000259" key="9">
    <source>
        <dbReference type="PROSITE" id="PS51456"/>
    </source>
</evidence>
<feature type="domain" description="Myosin motor" evidence="9">
    <location>
        <begin position="28"/>
        <end position="716"/>
    </location>
</feature>
<dbReference type="InterPro" id="IPR025662">
    <property type="entry name" value="Sigma_54_int_dom_ATP-bd_1"/>
</dbReference>
<gene>
    <name evidence="11" type="primary">RvY_01532-1</name>
    <name evidence="11" type="synonym">RvY_01532.1</name>
    <name evidence="11" type="ORF">RvY_01532</name>
</gene>
<dbReference type="Pfam" id="PF00063">
    <property type="entry name" value="Myosin_head"/>
    <property type="match status" value="1"/>
</dbReference>
<dbReference type="PRINTS" id="PR00193">
    <property type="entry name" value="MYOSINHEAVY"/>
</dbReference>
<dbReference type="Gene3D" id="3.40.850.10">
    <property type="entry name" value="Kinesin motor domain"/>
    <property type="match status" value="1"/>
</dbReference>
<dbReference type="PROSITE" id="PS51456">
    <property type="entry name" value="MYOSIN_MOTOR"/>
    <property type="match status" value="1"/>
</dbReference>
<feature type="compositionally biased region" description="Low complexity" evidence="8">
    <location>
        <begin position="738"/>
        <end position="752"/>
    </location>
</feature>
<dbReference type="Gene3D" id="1.20.5.4820">
    <property type="match status" value="1"/>
</dbReference>
<dbReference type="Gene3D" id="1.20.120.720">
    <property type="entry name" value="Myosin VI head, motor domain, U50 subdomain"/>
    <property type="match status" value="1"/>
</dbReference>
<dbReference type="GO" id="GO:0005902">
    <property type="term" value="C:microvillus"/>
    <property type="evidence" value="ECO:0007669"/>
    <property type="project" value="TreeGrafter"/>
</dbReference>